<dbReference type="InterPro" id="IPR036388">
    <property type="entry name" value="WH-like_DNA-bd_sf"/>
</dbReference>
<reference evidence="3 4" key="1">
    <citation type="submission" date="2016-10" db="EMBL/GenBank/DDBJ databases">
        <authorList>
            <person name="de Groot N.N."/>
        </authorList>
    </citation>
    <scope>NUCLEOTIDE SEQUENCE [LARGE SCALE GENOMIC DNA]</scope>
    <source>
        <strain evidence="3 4">DSM 9179</strain>
    </source>
</reference>
<dbReference type="RefSeq" id="WP_092449579.1">
    <property type="nucleotide sequence ID" value="NZ_FOJI01000001.1"/>
</dbReference>
<dbReference type="PROSITE" id="PS50126">
    <property type="entry name" value="S1"/>
    <property type="match status" value="1"/>
</dbReference>
<protein>
    <recommendedName>
        <fullName evidence="2">S1 motif domain-containing protein</fullName>
    </recommendedName>
</protein>
<accession>A0A1I0M562</accession>
<dbReference type="InterPro" id="IPR012340">
    <property type="entry name" value="NA-bd_OB-fold"/>
</dbReference>
<dbReference type="Pfam" id="PF13509">
    <property type="entry name" value="S1_2"/>
    <property type="match status" value="2"/>
</dbReference>
<dbReference type="InterPro" id="IPR003029">
    <property type="entry name" value="S1_domain"/>
</dbReference>
<dbReference type="Gene3D" id="1.10.10.10">
    <property type="entry name" value="Winged helix-like DNA-binding domain superfamily/Winged helix DNA-binding domain"/>
    <property type="match status" value="1"/>
</dbReference>
<dbReference type="PANTHER" id="PTHR37296:SF1">
    <property type="entry name" value="CONSERVED VIRULENCE FACTOR B"/>
    <property type="match status" value="1"/>
</dbReference>
<dbReference type="InterPro" id="IPR039566">
    <property type="entry name" value="CvfB_S1_st"/>
</dbReference>
<dbReference type="EMBL" id="FOJI01000001">
    <property type="protein sequence ID" value="SEV82866.1"/>
    <property type="molecule type" value="Genomic_DNA"/>
</dbReference>
<comment type="similarity">
    <text evidence="1">Belongs to the CvfB family.</text>
</comment>
<evidence type="ECO:0000313" key="4">
    <source>
        <dbReference type="Proteomes" id="UP000199701"/>
    </source>
</evidence>
<dbReference type="InterPro" id="IPR040764">
    <property type="entry name" value="CvfB_WH"/>
</dbReference>
<evidence type="ECO:0000256" key="1">
    <source>
        <dbReference type="PIRNR" id="PIRNR012524"/>
    </source>
</evidence>
<dbReference type="GO" id="GO:0003676">
    <property type="term" value="F:nucleic acid binding"/>
    <property type="evidence" value="ECO:0007669"/>
    <property type="project" value="InterPro"/>
</dbReference>
<evidence type="ECO:0000313" key="3">
    <source>
        <dbReference type="EMBL" id="SEV82866.1"/>
    </source>
</evidence>
<proteinExistence type="inferred from homology"/>
<dbReference type="OrthoDB" id="9801597at2"/>
<dbReference type="SMART" id="SM00316">
    <property type="entry name" value="S1"/>
    <property type="match status" value="2"/>
</dbReference>
<dbReference type="Gene3D" id="2.40.50.140">
    <property type="entry name" value="Nucleic acid-binding proteins"/>
    <property type="match status" value="2"/>
</dbReference>
<dbReference type="AlphaFoldDB" id="A0A1I0M562"/>
<dbReference type="Pfam" id="PF17783">
    <property type="entry name" value="WHD_CvfB"/>
    <property type="match status" value="1"/>
</dbReference>
<name>A0A1I0M562_9FIRM</name>
<sequence>MIELGMKQSLNVVKETDFGIYLGTELEKVLLPKKQVPEGTEIGDAIDVFIYRDSSDRLIATTNEPLIELNQIAALKVVEVGAIGAFLNWGLEKDLLLPFKEQTFKVKEDDECLVALYIDKSSRLCATMKVYDYLENGSVYIKDSHVSGTIIEINPEFGVFVAIDNQYYGMIPKAEMFNDMKVGDHIDARVTKVREDGKLLLSVKQKAYIQMDEDSKLILDELEKNGGSLPFTDKADPEFLKSKFHMSKNAFKRAIGRLLKEGKINLKSDSIEEIK</sequence>
<dbReference type="Proteomes" id="UP000199701">
    <property type="component" value="Unassembled WGS sequence"/>
</dbReference>
<dbReference type="Pfam" id="PF00575">
    <property type="entry name" value="S1"/>
    <property type="match status" value="1"/>
</dbReference>
<dbReference type="SUPFAM" id="SSF50249">
    <property type="entry name" value="Nucleic acid-binding proteins"/>
    <property type="match status" value="1"/>
</dbReference>
<feature type="domain" description="S1 motif" evidence="2">
    <location>
        <begin position="143"/>
        <end position="204"/>
    </location>
</feature>
<gene>
    <name evidence="3" type="ORF">SAMN05421659_101148</name>
</gene>
<dbReference type="InterPro" id="IPR014464">
    <property type="entry name" value="CvfB_fam"/>
</dbReference>
<dbReference type="PANTHER" id="PTHR37296">
    <property type="entry name" value="CONSERVED VIRULENCE FACTOR B"/>
    <property type="match status" value="1"/>
</dbReference>
<dbReference type="PIRSF" id="PIRSF012524">
    <property type="entry name" value="YitL_S1"/>
    <property type="match status" value="1"/>
</dbReference>
<organism evidence="3 4">
    <name type="scientific">[Clostridium] fimetarium</name>
    <dbReference type="NCBI Taxonomy" id="99656"/>
    <lineage>
        <taxon>Bacteria</taxon>
        <taxon>Bacillati</taxon>
        <taxon>Bacillota</taxon>
        <taxon>Clostridia</taxon>
        <taxon>Lachnospirales</taxon>
        <taxon>Lachnospiraceae</taxon>
    </lineage>
</organism>
<dbReference type="STRING" id="99656.SAMN05421659_101148"/>
<keyword evidence="4" id="KW-1185">Reference proteome</keyword>
<evidence type="ECO:0000259" key="2">
    <source>
        <dbReference type="PROSITE" id="PS50126"/>
    </source>
</evidence>